<dbReference type="PROSITE" id="PS51186">
    <property type="entry name" value="GNAT"/>
    <property type="match status" value="1"/>
</dbReference>
<feature type="domain" description="N-acetyltransferase" evidence="1">
    <location>
        <begin position="1"/>
        <end position="144"/>
    </location>
</feature>
<dbReference type="InterPro" id="IPR000182">
    <property type="entry name" value="GNAT_dom"/>
</dbReference>
<proteinExistence type="predicted"/>
<protein>
    <submittedName>
        <fullName evidence="2">Putative acetyltransferase</fullName>
    </submittedName>
</protein>
<sequence>MRIERYSEQHDEDIRRLVREFQDESLAEYGMTFNEEALTRTIDEIKHWGFLLVVDGKCQGLLAGREVRTPQGDDKCWHEVIWFVNKDYRKYGLRLLEAGKAILKAEGFTSIVMVYMHNSKSDKLHRLYTRLGYKPMETNFIGRL</sequence>
<dbReference type="GO" id="GO:0016747">
    <property type="term" value="F:acyltransferase activity, transferring groups other than amino-acyl groups"/>
    <property type="evidence" value="ECO:0007669"/>
    <property type="project" value="InterPro"/>
</dbReference>
<reference evidence="2" key="1">
    <citation type="submission" date="2020-03" db="EMBL/GenBank/DDBJ databases">
        <title>The deep terrestrial virosphere.</title>
        <authorList>
            <person name="Holmfeldt K."/>
            <person name="Nilsson E."/>
            <person name="Simone D."/>
            <person name="Lopez-Fernandez M."/>
            <person name="Wu X."/>
            <person name="de Brujin I."/>
            <person name="Lundin D."/>
            <person name="Andersson A."/>
            <person name="Bertilsson S."/>
            <person name="Dopson M."/>
        </authorList>
    </citation>
    <scope>NUCLEOTIDE SEQUENCE</scope>
    <source>
        <strain evidence="2">MM415B02861</strain>
    </source>
</reference>
<gene>
    <name evidence="2" type="ORF">MM415B02861_0004</name>
</gene>
<evidence type="ECO:0000259" key="1">
    <source>
        <dbReference type="PROSITE" id="PS51186"/>
    </source>
</evidence>
<evidence type="ECO:0000313" key="2">
    <source>
        <dbReference type="EMBL" id="QJA87963.1"/>
    </source>
</evidence>
<dbReference type="EMBL" id="MT142744">
    <property type="protein sequence ID" value="QJA87963.1"/>
    <property type="molecule type" value="Genomic_DNA"/>
</dbReference>
<organism evidence="2">
    <name type="scientific">viral metagenome</name>
    <dbReference type="NCBI Taxonomy" id="1070528"/>
    <lineage>
        <taxon>unclassified sequences</taxon>
        <taxon>metagenomes</taxon>
        <taxon>organismal metagenomes</taxon>
    </lineage>
</organism>
<dbReference type="AlphaFoldDB" id="A0A6M3L0A6"/>
<dbReference type="SUPFAM" id="SSF55729">
    <property type="entry name" value="Acyl-CoA N-acyltransferases (Nat)"/>
    <property type="match status" value="1"/>
</dbReference>
<keyword evidence="2" id="KW-0808">Transferase</keyword>
<dbReference type="InterPro" id="IPR016181">
    <property type="entry name" value="Acyl_CoA_acyltransferase"/>
</dbReference>
<name>A0A6M3L0A6_9ZZZZ</name>
<dbReference type="Pfam" id="PF00583">
    <property type="entry name" value="Acetyltransf_1"/>
    <property type="match status" value="1"/>
</dbReference>
<accession>A0A6M3L0A6</accession>
<dbReference type="Gene3D" id="3.40.630.30">
    <property type="match status" value="1"/>
</dbReference>